<keyword evidence="10" id="KW-1185">Reference proteome</keyword>
<dbReference type="GO" id="GO:0005886">
    <property type="term" value="C:plasma membrane"/>
    <property type="evidence" value="ECO:0007669"/>
    <property type="project" value="UniProtKB-SubCell"/>
</dbReference>
<dbReference type="AlphaFoldDB" id="A0A3G8ZL97"/>
<evidence type="ECO:0000256" key="7">
    <source>
        <dbReference type="ARBA" id="ARBA00023136"/>
    </source>
</evidence>
<dbReference type="OrthoDB" id="9784366at2"/>
<evidence type="ECO:0000256" key="8">
    <source>
        <dbReference type="SAM" id="Phobius"/>
    </source>
</evidence>
<feature type="transmembrane region" description="Helical" evidence="8">
    <location>
        <begin position="286"/>
        <end position="317"/>
    </location>
</feature>
<dbReference type="PANTHER" id="PTHR21716">
    <property type="entry name" value="TRANSMEMBRANE PROTEIN"/>
    <property type="match status" value="1"/>
</dbReference>
<feature type="transmembrane region" description="Helical" evidence="8">
    <location>
        <begin position="86"/>
        <end position="104"/>
    </location>
</feature>
<dbReference type="Proteomes" id="UP000268084">
    <property type="component" value="Chromosome"/>
</dbReference>
<evidence type="ECO:0000313" key="10">
    <source>
        <dbReference type="Proteomes" id="UP000268084"/>
    </source>
</evidence>
<evidence type="ECO:0000256" key="6">
    <source>
        <dbReference type="ARBA" id="ARBA00022989"/>
    </source>
</evidence>
<comment type="similarity">
    <text evidence="2">Belongs to the autoinducer-2 exporter (AI-2E) (TC 2.A.86) family.</text>
</comment>
<dbReference type="GO" id="GO:0055085">
    <property type="term" value="P:transmembrane transport"/>
    <property type="evidence" value="ECO:0007669"/>
    <property type="project" value="TreeGrafter"/>
</dbReference>
<protein>
    <submittedName>
        <fullName evidence="9">AI-2E family transporter</fullName>
    </submittedName>
</protein>
<feature type="transmembrane region" description="Helical" evidence="8">
    <location>
        <begin position="226"/>
        <end position="245"/>
    </location>
</feature>
<gene>
    <name evidence="9" type="ORF">EH165_07335</name>
</gene>
<evidence type="ECO:0000256" key="3">
    <source>
        <dbReference type="ARBA" id="ARBA00022448"/>
    </source>
</evidence>
<dbReference type="PANTHER" id="PTHR21716:SF53">
    <property type="entry name" value="PERMEASE PERM-RELATED"/>
    <property type="match status" value="1"/>
</dbReference>
<feature type="transmembrane region" description="Helical" evidence="8">
    <location>
        <begin position="139"/>
        <end position="161"/>
    </location>
</feature>
<comment type="subcellular location">
    <subcellularLocation>
        <location evidence="1">Cell membrane</location>
        <topology evidence="1">Multi-pass membrane protein</topology>
    </subcellularLocation>
</comment>
<sequence length="441" mass="45604">MCGSGPGPLRTIGSFASCGFRQLVQRAESFQPFPPRRGVVMPDNADHKTISTEPVDTPAHPGVPVQYSVNNIRNTVAPGMRIAAAWSWRIIVVLAATALVVYIIGFMSELTIPIAIALLLSALLTPLKNFLIRKGLGASIAAIVVFVCGLAAGIGLVTLVVRQFISGAKDLSDQVSGGLGKVQDWLVTGPLKISQDQIDSATTSIKNSVVENKDSLTSGALNTATSAGHLITGFVLVLFILFFFLRDGSVIWHWLVGITPAQSRVRLRGAGERAWATLTGYVRATVLVAFVDAVGIGLGLVIVGVPLAVPLTAFVFLSSFIPIIGALLSGIVAVLVALVALGPVQAVIILAVVVAVQQLEGHVLQPILLGRAVSLHPLGVALSIAAGVIAYGITGALLAVPLVACMNAAIKFLAGESRAMSTASTASASSISTVSQPTPAP</sequence>
<feature type="transmembrane region" description="Helical" evidence="8">
    <location>
        <begin position="323"/>
        <end position="356"/>
    </location>
</feature>
<proteinExistence type="inferred from homology"/>
<feature type="transmembrane region" description="Helical" evidence="8">
    <location>
        <begin position="368"/>
        <end position="390"/>
    </location>
</feature>
<dbReference type="EMBL" id="CP034170">
    <property type="protein sequence ID" value="AZI57980.1"/>
    <property type="molecule type" value="Genomic_DNA"/>
</dbReference>
<dbReference type="InterPro" id="IPR002549">
    <property type="entry name" value="AI-2E-like"/>
</dbReference>
<reference evidence="9 10" key="1">
    <citation type="submission" date="2018-11" db="EMBL/GenBank/DDBJ databases">
        <authorList>
            <person name="Da X."/>
        </authorList>
    </citation>
    <scope>NUCLEOTIDE SEQUENCE [LARGE SCALE GENOMIC DNA]</scope>
    <source>
        <strain evidence="9 10">S14-144</strain>
    </source>
</reference>
<evidence type="ECO:0000313" key="9">
    <source>
        <dbReference type="EMBL" id="AZI57980.1"/>
    </source>
</evidence>
<keyword evidence="5 8" id="KW-0812">Transmembrane</keyword>
<accession>A0A3G8ZL97</accession>
<feature type="transmembrane region" description="Helical" evidence="8">
    <location>
        <begin position="110"/>
        <end position="127"/>
    </location>
</feature>
<organism evidence="9 10">
    <name type="scientific">Nakamurella antarctica</name>
    <dbReference type="NCBI Taxonomy" id="1902245"/>
    <lineage>
        <taxon>Bacteria</taxon>
        <taxon>Bacillati</taxon>
        <taxon>Actinomycetota</taxon>
        <taxon>Actinomycetes</taxon>
        <taxon>Nakamurellales</taxon>
        <taxon>Nakamurellaceae</taxon>
        <taxon>Nakamurella</taxon>
    </lineage>
</organism>
<dbReference type="Pfam" id="PF01594">
    <property type="entry name" value="AI-2E_transport"/>
    <property type="match status" value="1"/>
</dbReference>
<evidence type="ECO:0000256" key="5">
    <source>
        <dbReference type="ARBA" id="ARBA00022692"/>
    </source>
</evidence>
<evidence type="ECO:0000256" key="1">
    <source>
        <dbReference type="ARBA" id="ARBA00004651"/>
    </source>
</evidence>
<reference evidence="9 10" key="2">
    <citation type="submission" date="2018-12" db="EMBL/GenBank/DDBJ databases">
        <title>Nakamurella antarcticus sp. nov., isolated from Antarctica South Shetland Islands soil.</title>
        <authorList>
            <person name="Peng F."/>
        </authorList>
    </citation>
    <scope>NUCLEOTIDE SEQUENCE [LARGE SCALE GENOMIC DNA]</scope>
    <source>
        <strain evidence="9 10">S14-144</strain>
    </source>
</reference>
<evidence type="ECO:0000256" key="4">
    <source>
        <dbReference type="ARBA" id="ARBA00022475"/>
    </source>
</evidence>
<keyword evidence="3" id="KW-0813">Transport</keyword>
<dbReference type="KEGG" id="nak:EH165_07335"/>
<keyword evidence="4" id="KW-1003">Cell membrane</keyword>
<keyword evidence="6 8" id="KW-1133">Transmembrane helix</keyword>
<name>A0A3G8ZL97_9ACTN</name>
<evidence type="ECO:0000256" key="2">
    <source>
        <dbReference type="ARBA" id="ARBA00009773"/>
    </source>
</evidence>
<keyword evidence="7 8" id="KW-0472">Membrane</keyword>